<evidence type="ECO:0000313" key="1">
    <source>
        <dbReference type="EMBL" id="KAI3900786.1"/>
    </source>
</evidence>
<accession>A0AAD4SEI6</accession>
<organism evidence="1 2">
    <name type="scientific">Papaver atlanticum</name>
    <dbReference type="NCBI Taxonomy" id="357466"/>
    <lineage>
        <taxon>Eukaryota</taxon>
        <taxon>Viridiplantae</taxon>
        <taxon>Streptophyta</taxon>
        <taxon>Embryophyta</taxon>
        <taxon>Tracheophyta</taxon>
        <taxon>Spermatophyta</taxon>
        <taxon>Magnoliopsida</taxon>
        <taxon>Ranunculales</taxon>
        <taxon>Papaveraceae</taxon>
        <taxon>Papaveroideae</taxon>
        <taxon>Papaver</taxon>
    </lineage>
</organism>
<dbReference type="Proteomes" id="UP001202328">
    <property type="component" value="Unassembled WGS sequence"/>
</dbReference>
<keyword evidence="2" id="KW-1185">Reference proteome</keyword>
<dbReference type="AlphaFoldDB" id="A0AAD4SEI6"/>
<dbReference type="EMBL" id="JAJJMB010011676">
    <property type="protein sequence ID" value="KAI3900786.1"/>
    <property type="molecule type" value="Genomic_DNA"/>
</dbReference>
<protein>
    <submittedName>
        <fullName evidence="1">Uncharacterized protein</fullName>
    </submittedName>
</protein>
<name>A0AAD4SEI6_9MAGN</name>
<gene>
    <name evidence="1" type="ORF">MKW98_012510</name>
</gene>
<sequence length="78" mass="9415">MSDAIRNMDRKGKWKMIEVDIEPRIHWYPREYAIDRLPYGITFPQGCESPGFEANFSWYFDDLQHNVNMKIEECLQKD</sequence>
<evidence type="ECO:0000313" key="2">
    <source>
        <dbReference type="Proteomes" id="UP001202328"/>
    </source>
</evidence>
<proteinExistence type="predicted"/>
<feature type="non-terminal residue" evidence="1">
    <location>
        <position position="78"/>
    </location>
</feature>
<comment type="caution">
    <text evidence="1">The sequence shown here is derived from an EMBL/GenBank/DDBJ whole genome shotgun (WGS) entry which is preliminary data.</text>
</comment>
<reference evidence="1" key="1">
    <citation type="submission" date="2022-04" db="EMBL/GenBank/DDBJ databases">
        <title>A functionally conserved STORR gene fusion in Papaver species that diverged 16.8 million years ago.</title>
        <authorList>
            <person name="Catania T."/>
        </authorList>
    </citation>
    <scope>NUCLEOTIDE SEQUENCE</scope>
    <source>
        <strain evidence="1">S-188037</strain>
    </source>
</reference>